<keyword evidence="3" id="KW-1185">Reference proteome</keyword>
<name>A0ABT3PKD4_9BACT</name>
<protein>
    <submittedName>
        <fullName evidence="2">Uncharacterized protein</fullName>
    </submittedName>
</protein>
<evidence type="ECO:0000256" key="1">
    <source>
        <dbReference type="SAM" id="MobiDB-lite"/>
    </source>
</evidence>
<gene>
    <name evidence="2" type="ORF">J6I44_05915</name>
</gene>
<dbReference type="Proteomes" id="UP001207918">
    <property type="component" value="Unassembled WGS sequence"/>
</dbReference>
<comment type="caution">
    <text evidence="2">The sequence shown here is derived from an EMBL/GenBank/DDBJ whole genome shotgun (WGS) entry which is preliminary data.</text>
</comment>
<sequence length="66" mass="7418">MALKTQISSLVIPDLDPGSRSGPQRGYITSQYQRWQALINPDADASNRLKHYTQDCLNLTAEEVEI</sequence>
<proteinExistence type="predicted"/>
<evidence type="ECO:0000313" key="2">
    <source>
        <dbReference type="EMBL" id="MCW9706379.1"/>
    </source>
</evidence>
<accession>A0ABT3PKD4</accession>
<organism evidence="2 3">
    <name type="scientific">Fodinibius salsisoli</name>
    <dbReference type="NCBI Taxonomy" id="2820877"/>
    <lineage>
        <taxon>Bacteria</taxon>
        <taxon>Pseudomonadati</taxon>
        <taxon>Balneolota</taxon>
        <taxon>Balneolia</taxon>
        <taxon>Balneolales</taxon>
        <taxon>Balneolaceae</taxon>
        <taxon>Fodinibius</taxon>
    </lineage>
</organism>
<reference evidence="2 3" key="1">
    <citation type="submission" date="2021-03" db="EMBL/GenBank/DDBJ databases">
        <title>Aliifodinibius sp. nov., a new bacterium isolated from saline soil.</title>
        <authorList>
            <person name="Galisteo C."/>
            <person name="De La Haba R."/>
            <person name="Sanchez-Porro C."/>
            <person name="Ventosa A."/>
        </authorList>
    </citation>
    <scope>NUCLEOTIDE SEQUENCE [LARGE SCALE GENOMIC DNA]</scope>
    <source>
        <strain evidence="2 3">1BSP15-2V2</strain>
    </source>
</reference>
<dbReference type="EMBL" id="JAGGJA010000003">
    <property type="protein sequence ID" value="MCW9706379.1"/>
    <property type="molecule type" value="Genomic_DNA"/>
</dbReference>
<feature type="region of interest" description="Disordered" evidence="1">
    <location>
        <begin position="1"/>
        <end position="26"/>
    </location>
</feature>
<dbReference type="RefSeq" id="WP_265765084.1">
    <property type="nucleotide sequence ID" value="NZ_JAGGJA010000003.1"/>
</dbReference>
<evidence type="ECO:0000313" key="3">
    <source>
        <dbReference type="Proteomes" id="UP001207918"/>
    </source>
</evidence>